<keyword evidence="12" id="KW-1185">Reference proteome</keyword>
<comment type="caution">
    <text evidence="11">The sequence shown here is derived from an EMBL/GenBank/DDBJ whole genome shotgun (WGS) entry which is preliminary data.</text>
</comment>
<dbReference type="InterPro" id="IPR019769">
    <property type="entry name" value="Trans_elong_IF5A_hypusine_site"/>
</dbReference>
<dbReference type="InterPro" id="IPR012340">
    <property type="entry name" value="NA-bd_OB-fold"/>
</dbReference>
<reference evidence="11 12" key="1">
    <citation type="submission" date="2020-04" db="EMBL/GenBank/DDBJ databases">
        <authorList>
            <person name="Laetsch R D."/>
            <person name="Stevens L."/>
            <person name="Kumar S."/>
            <person name="Blaxter L. M."/>
        </authorList>
    </citation>
    <scope>NUCLEOTIDE SEQUENCE [LARGE SCALE GENOMIC DNA]</scope>
</reference>
<comment type="subcellular location">
    <subcellularLocation>
        <location evidence="1">Cytoplasm</location>
    </subcellularLocation>
</comment>
<dbReference type="InterPro" id="IPR014722">
    <property type="entry name" value="Rib_uL2_dom2"/>
</dbReference>
<evidence type="ECO:0000259" key="10">
    <source>
        <dbReference type="SMART" id="SM01376"/>
    </source>
</evidence>
<dbReference type="GO" id="GO:0007276">
    <property type="term" value="P:gamete generation"/>
    <property type="evidence" value="ECO:0007669"/>
    <property type="project" value="UniProtKB-ARBA"/>
</dbReference>
<dbReference type="SUPFAM" id="SSF50249">
    <property type="entry name" value="Nucleic acid-binding proteins"/>
    <property type="match status" value="1"/>
</dbReference>
<dbReference type="PANTHER" id="PTHR11673">
    <property type="entry name" value="TRANSLATION INITIATION FACTOR 5A FAMILY MEMBER"/>
    <property type="match status" value="1"/>
</dbReference>
<feature type="compositionally biased region" description="Basic and acidic residues" evidence="9">
    <location>
        <begin position="1"/>
        <end position="13"/>
    </location>
</feature>
<dbReference type="PROSITE" id="PS00302">
    <property type="entry name" value="IF5A_HYPUSINE"/>
    <property type="match status" value="1"/>
</dbReference>
<keyword evidence="4" id="KW-0251">Elongation factor</keyword>
<accession>A0A8S1ELB0</accession>
<evidence type="ECO:0000256" key="2">
    <source>
        <dbReference type="ARBA" id="ARBA00006016"/>
    </source>
</evidence>
<proteinExistence type="inferred from homology"/>
<dbReference type="NCBIfam" id="TIGR00037">
    <property type="entry name" value="eIF_5A"/>
    <property type="match status" value="1"/>
</dbReference>
<dbReference type="AlphaFoldDB" id="A0A8S1ELB0"/>
<dbReference type="GO" id="GO:0003746">
    <property type="term" value="F:translation elongation factor activity"/>
    <property type="evidence" value="ECO:0007669"/>
    <property type="project" value="UniProtKB-UniRule"/>
</dbReference>
<dbReference type="SUPFAM" id="SSF50104">
    <property type="entry name" value="Translation proteins SH3-like domain"/>
    <property type="match status" value="1"/>
</dbReference>
<dbReference type="PIRSF" id="PIRSF003025">
    <property type="entry name" value="eIF5A"/>
    <property type="match status" value="1"/>
</dbReference>
<feature type="region of interest" description="Disordered" evidence="9">
    <location>
        <begin position="1"/>
        <end position="20"/>
    </location>
</feature>
<dbReference type="Gene3D" id="2.40.50.140">
    <property type="entry name" value="Nucleic acid-binding proteins"/>
    <property type="match status" value="1"/>
</dbReference>
<keyword evidence="6 8" id="KW-0648">Protein biosynthesis</keyword>
<dbReference type="FunFam" id="2.40.50.140:FF:000034">
    <property type="entry name" value="Eukaryotic translation initiation factor 5A"/>
    <property type="match status" value="1"/>
</dbReference>
<dbReference type="GO" id="GO:0005737">
    <property type="term" value="C:cytoplasm"/>
    <property type="evidence" value="ECO:0007669"/>
    <property type="project" value="UniProtKB-SubCell"/>
</dbReference>
<evidence type="ECO:0000256" key="3">
    <source>
        <dbReference type="ARBA" id="ARBA00022490"/>
    </source>
</evidence>
<evidence type="ECO:0000256" key="5">
    <source>
        <dbReference type="ARBA" id="ARBA00022884"/>
    </source>
</evidence>
<dbReference type="GO" id="GO:0003723">
    <property type="term" value="F:RNA binding"/>
    <property type="evidence" value="ECO:0007669"/>
    <property type="project" value="UniProtKB-KW"/>
</dbReference>
<dbReference type="Proteomes" id="UP000494206">
    <property type="component" value="Unassembled WGS sequence"/>
</dbReference>
<dbReference type="SMART" id="SM01376">
    <property type="entry name" value="eIF-5a"/>
    <property type="match status" value="1"/>
</dbReference>
<comment type="function">
    <text evidence="8">Translation factor that promotes translation elongation and termination, particularly upon ribosome stalling at specific amino acid sequence contexts. Binds between the exit (E) and peptidyl (P) site of the ribosome and promotes rescue of stalled ribosome: specifically required for efficient translation of polyproline-containing peptides as well as other motifs that stall the ribosome. Acts as ribosome quality control (RQC) cofactor by joining the RQC complex to facilitate peptidyl transfer during CAT tailing step.</text>
</comment>
<evidence type="ECO:0000256" key="8">
    <source>
        <dbReference type="RuleBase" id="RU362005"/>
    </source>
</evidence>
<keyword evidence="7 8" id="KW-0385">Hypusine</keyword>
<dbReference type="Pfam" id="PF01287">
    <property type="entry name" value="eIF-5a"/>
    <property type="match status" value="1"/>
</dbReference>
<keyword evidence="3" id="KW-0963">Cytoplasm</keyword>
<gene>
    <name evidence="11" type="ORF">CBOVIS_LOCUS6921</name>
</gene>
<evidence type="ECO:0000256" key="6">
    <source>
        <dbReference type="ARBA" id="ARBA00022917"/>
    </source>
</evidence>
<evidence type="ECO:0000256" key="7">
    <source>
        <dbReference type="ARBA" id="ARBA00023071"/>
    </source>
</evidence>
<dbReference type="EMBL" id="CADEPM010000004">
    <property type="protein sequence ID" value="CAB3404618.1"/>
    <property type="molecule type" value="Genomic_DNA"/>
</dbReference>
<dbReference type="FunFam" id="2.30.30.30:FF:000007">
    <property type="entry name" value="Eukaryotic translation initiation factor 5A"/>
    <property type="match status" value="1"/>
</dbReference>
<name>A0A8S1ELB0_9PELO</name>
<dbReference type="GO" id="GO:0045901">
    <property type="term" value="P:positive regulation of translational elongation"/>
    <property type="evidence" value="ECO:0007669"/>
    <property type="project" value="UniProtKB-UniRule"/>
</dbReference>
<evidence type="ECO:0000256" key="4">
    <source>
        <dbReference type="ARBA" id="ARBA00022768"/>
    </source>
</evidence>
<dbReference type="Gene3D" id="2.30.30.30">
    <property type="match status" value="1"/>
</dbReference>
<dbReference type="GO" id="GO:0045905">
    <property type="term" value="P:positive regulation of translational termination"/>
    <property type="evidence" value="ECO:0007669"/>
    <property type="project" value="UniProtKB-UniRule"/>
</dbReference>
<evidence type="ECO:0000256" key="1">
    <source>
        <dbReference type="ARBA" id="ARBA00004496"/>
    </source>
</evidence>
<comment type="PTM">
    <text evidence="8">eIF-5A seems to be the only eukaryotic protein to have a hypusine residue which is a post-translational modification of a lysine by the addition of a butylamino group.</text>
</comment>
<protein>
    <recommendedName>
        <fullName evidence="8">Eukaryotic translation initiation factor 5A</fullName>
        <shortName evidence="8">eIF-5A</shortName>
    </recommendedName>
</protein>
<dbReference type="InterPro" id="IPR048670">
    <property type="entry name" value="IF5A-like_N"/>
</dbReference>
<dbReference type="InterPro" id="IPR020189">
    <property type="entry name" value="IF5A_C"/>
</dbReference>
<evidence type="ECO:0000313" key="11">
    <source>
        <dbReference type="EMBL" id="CAB3404618.1"/>
    </source>
</evidence>
<comment type="similarity">
    <text evidence="2 8">Belongs to the eIF-5A family.</text>
</comment>
<keyword evidence="5" id="KW-0694">RNA-binding</keyword>
<dbReference type="OrthoDB" id="9975114at2759"/>
<organism evidence="11 12">
    <name type="scientific">Caenorhabditis bovis</name>
    <dbReference type="NCBI Taxonomy" id="2654633"/>
    <lineage>
        <taxon>Eukaryota</taxon>
        <taxon>Metazoa</taxon>
        <taxon>Ecdysozoa</taxon>
        <taxon>Nematoda</taxon>
        <taxon>Chromadorea</taxon>
        <taxon>Rhabditida</taxon>
        <taxon>Rhabditina</taxon>
        <taxon>Rhabditomorpha</taxon>
        <taxon>Rhabditoidea</taxon>
        <taxon>Rhabditidae</taxon>
        <taxon>Peloderinae</taxon>
        <taxon>Caenorhabditis</taxon>
    </lineage>
</organism>
<evidence type="ECO:0000256" key="9">
    <source>
        <dbReference type="SAM" id="MobiDB-lite"/>
    </source>
</evidence>
<dbReference type="GO" id="GO:0043022">
    <property type="term" value="F:ribosome binding"/>
    <property type="evidence" value="ECO:0007669"/>
    <property type="project" value="UniProtKB-UniRule"/>
</dbReference>
<feature type="domain" description="Translation initiation factor 5A C-terminal" evidence="10">
    <location>
        <begin position="88"/>
        <end position="158"/>
    </location>
</feature>
<dbReference type="Pfam" id="PF21485">
    <property type="entry name" value="IF5A-like_N"/>
    <property type="match status" value="1"/>
</dbReference>
<dbReference type="CDD" id="cd04468">
    <property type="entry name" value="S1_eIF5A"/>
    <property type="match status" value="1"/>
</dbReference>
<sequence>MSGEHHDDDHQFEAAESGAAETFPKQCSALRKNEHVMIKGRPCKIVEMSTSKTGKHGHAKVHLVALDIFTGKKLEDICPSTHNMDVPVVKRKEFLVIGIEDDGFCSLMDPESCETKDDLRLPEGELSQQIKEALDKNEGDVLVQVVSACKEEAILGFKVSTAKN</sequence>
<evidence type="ECO:0000313" key="12">
    <source>
        <dbReference type="Proteomes" id="UP000494206"/>
    </source>
</evidence>
<dbReference type="InterPro" id="IPR001884">
    <property type="entry name" value="IF5A-like"/>
</dbReference>
<dbReference type="InterPro" id="IPR008991">
    <property type="entry name" value="Translation_prot_SH3-like_sf"/>
</dbReference>